<evidence type="ECO:0000256" key="2">
    <source>
        <dbReference type="ARBA" id="ARBA00023157"/>
    </source>
</evidence>
<dbReference type="PROSITE" id="PS50041">
    <property type="entry name" value="C_TYPE_LECTIN_2"/>
    <property type="match status" value="1"/>
</dbReference>
<accession>A0A8C2YJA9</accession>
<dbReference type="SMART" id="SM00034">
    <property type="entry name" value="CLECT"/>
    <property type="match status" value="1"/>
</dbReference>
<feature type="domain" description="C-type lectin" evidence="5">
    <location>
        <begin position="119"/>
        <end position="233"/>
    </location>
</feature>
<reference evidence="6" key="2">
    <citation type="submission" date="2025-09" db="UniProtKB">
        <authorList>
            <consortium name="Ensembl"/>
        </authorList>
    </citation>
    <scope>IDENTIFICATION</scope>
</reference>
<reference evidence="6" key="1">
    <citation type="submission" date="2025-08" db="UniProtKB">
        <authorList>
            <consortium name="Ensembl"/>
        </authorList>
    </citation>
    <scope>IDENTIFICATION</scope>
</reference>
<dbReference type="InterPro" id="IPR018378">
    <property type="entry name" value="C-type_lectin_CS"/>
</dbReference>
<dbReference type="CDD" id="cd03590">
    <property type="entry name" value="CLECT_DC-SIGN_like"/>
    <property type="match status" value="1"/>
</dbReference>
<dbReference type="PANTHER" id="PTHR46746:SF9">
    <property type="entry name" value="CD209 ANTIGEN-LIKE PROTEIN C-LIKE"/>
    <property type="match status" value="1"/>
</dbReference>
<feature type="transmembrane region" description="Helical" evidence="4">
    <location>
        <begin position="54"/>
        <end position="73"/>
    </location>
</feature>
<dbReference type="InterPro" id="IPR051379">
    <property type="entry name" value="C-type_Lectin_Receptor_IMM"/>
</dbReference>
<dbReference type="FunFam" id="3.10.100.10:FF:000044">
    <property type="entry name" value="CD209 antigen, isoform CRA_b"/>
    <property type="match status" value="1"/>
</dbReference>
<protein>
    <submittedName>
        <fullName evidence="6">CD209 antigen-like protein E</fullName>
    </submittedName>
</protein>
<sequence length="243" mass="27401">MTAPGKAQAQEQGPLDEEQLIDSRPRNAMNRSGHRQASVFNSLAGCHLHHPIPLVLKLLMLTLFAGILVAILAQVSNIPSRQEYEQDQSQQKQVYQELAQMKDRMSNLCRPCSWDWTFFQGKCYFFSKSQRNWHDSVTACKEAGAQLVIVESAEEQSFLQQTSKSKGVTWMGLSDLNKEGTWHWVDGSPLSSSLGNYWNTGEPNNIGEEDCAEFKNDGWNDGRCENSNFWICKKTATSCTDAQ</sequence>
<dbReference type="PROSITE" id="PS00615">
    <property type="entry name" value="C_TYPE_LECTIN_1"/>
    <property type="match status" value="1"/>
</dbReference>
<evidence type="ECO:0000313" key="7">
    <source>
        <dbReference type="Proteomes" id="UP000694398"/>
    </source>
</evidence>
<keyword evidence="7" id="KW-1185">Reference proteome</keyword>
<evidence type="ECO:0000313" key="6">
    <source>
        <dbReference type="Ensembl" id="ENSCLAP00000002853.1"/>
    </source>
</evidence>
<dbReference type="Gene3D" id="3.10.100.10">
    <property type="entry name" value="Mannose-Binding Protein A, subunit A"/>
    <property type="match status" value="1"/>
</dbReference>
<keyword evidence="4" id="KW-0812">Transmembrane</keyword>
<keyword evidence="1" id="KW-0430">Lectin</keyword>
<keyword evidence="2" id="KW-1015">Disulfide bond</keyword>
<keyword evidence="3" id="KW-0675">Receptor</keyword>
<dbReference type="InterPro" id="IPR033989">
    <property type="entry name" value="CD209-like_CTLD"/>
</dbReference>
<dbReference type="AlphaFoldDB" id="A0A8C2YJA9"/>
<dbReference type="InterPro" id="IPR001304">
    <property type="entry name" value="C-type_lectin-like"/>
</dbReference>
<gene>
    <name evidence="6" type="primary">LOC102024059</name>
</gene>
<evidence type="ECO:0000259" key="5">
    <source>
        <dbReference type="PROSITE" id="PS50041"/>
    </source>
</evidence>
<organism evidence="6 7">
    <name type="scientific">Chinchilla lanigera</name>
    <name type="common">Long-tailed chinchilla</name>
    <name type="synonym">Chinchilla villidera</name>
    <dbReference type="NCBI Taxonomy" id="34839"/>
    <lineage>
        <taxon>Eukaryota</taxon>
        <taxon>Metazoa</taxon>
        <taxon>Chordata</taxon>
        <taxon>Craniata</taxon>
        <taxon>Vertebrata</taxon>
        <taxon>Euteleostomi</taxon>
        <taxon>Mammalia</taxon>
        <taxon>Eutheria</taxon>
        <taxon>Euarchontoglires</taxon>
        <taxon>Glires</taxon>
        <taxon>Rodentia</taxon>
        <taxon>Hystricomorpha</taxon>
        <taxon>Chinchillidae</taxon>
        <taxon>Chinchilla</taxon>
    </lineage>
</organism>
<dbReference type="Proteomes" id="UP000694398">
    <property type="component" value="Unassembled WGS sequence"/>
</dbReference>
<dbReference type="Pfam" id="PF00059">
    <property type="entry name" value="Lectin_C"/>
    <property type="match status" value="1"/>
</dbReference>
<name>A0A8C2YJA9_CHILA</name>
<dbReference type="PANTHER" id="PTHR46746">
    <property type="entry name" value="KILLER CELL LECTIN-LIKE RECEPTOR SUBFAMILY F MEMBER 2"/>
    <property type="match status" value="1"/>
</dbReference>
<evidence type="ECO:0000256" key="3">
    <source>
        <dbReference type="ARBA" id="ARBA00023170"/>
    </source>
</evidence>
<keyword evidence="4" id="KW-0472">Membrane</keyword>
<dbReference type="SUPFAM" id="SSF56436">
    <property type="entry name" value="C-type lectin-like"/>
    <property type="match status" value="1"/>
</dbReference>
<evidence type="ECO:0000256" key="1">
    <source>
        <dbReference type="ARBA" id="ARBA00022734"/>
    </source>
</evidence>
<dbReference type="GO" id="GO:0005537">
    <property type="term" value="F:D-mannose binding"/>
    <property type="evidence" value="ECO:0007669"/>
    <property type="project" value="UniProtKB-ARBA"/>
</dbReference>
<dbReference type="InterPro" id="IPR016187">
    <property type="entry name" value="CTDL_fold"/>
</dbReference>
<evidence type="ECO:0000256" key="4">
    <source>
        <dbReference type="SAM" id="Phobius"/>
    </source>
</evidence>
<dbReference type="InterPro" id="IPR016186">
    <property type="entry name" value="C-type_lectin-like/link_sf"/>
</dbReference>
<proteinExistence type="predicted"/>
<dbReference type="Ensembl" id="ENSCLAT00000002909.1">
    <property type="protein sequence ID" value="ENSCLAP00000002853.1"/>
    <property type="gene ID" value="ENSCLAG00000002053.1"/>
</dbReference>
<dbReference type="GeneTree" id="ENSGT00940000155012"/>
<keyword evidence="4" id="KW-1133">Transmembrane helix</keyword>